<dbReference type="Proteomes" id="UP000265703">
    <property type="component" value="Unassembled WGS sequence"/>
</dbReference>
<keyword evidence="2" id="KW-1185">Reference proteome</keyword>
<gene>
    <name evidence="1" type="ORF">C1645_837756</name>
</gene>
<evidence type="ECO:0000313" key="2">
    <source>
        <dbReference type="Proteomes" id="UP000265703"/>
    </source>
</evidence>
<dbReference type="AlphaFoldDB" id="A0A397S8A6"/>
<name>A0A397S8A6_9GLOM</name>
<comment type="caution">
    <text evidence="1">The sequence shown here is derived from an EMBL/GenBank/DDBJ whole genome shotgun (WGS) entry which is preliminary data.</text>
</comment>
<accession>A0A397S8A6</accession>
<reference evidence="1 2" key="1">
    <citation type="submission" date="2018-06" db="EMBL/GenBank/DDBJ databases">
        <title>Comparative genomics reveals the genomic features of Rhizophagus irregularis, R. cerebriforme, R. diaphanum and Gigaspora rosea, and their symbiotic lifestyle signature.</title>
        <authorList>
            <person name="Morin E."/>
            <person name="San Clemente H."/>
            <person name="Chen E.C.H."/>
            <person name="De La Providencia I."/>
            <person name="Hainaut M."/>
            <person name="Kuo A."/>
            <person name="Kohler A."/>
            <person name="Murat C."/>
            <person name="Tang N."/>
            <person name="Roy S."/>
            <person name="Loubradou J."/>
            <person name="Henrissat B."/>
            <person name="Grigoriev I.V."/>
            <person name="Corradi N."/>
            <person name="Roux C."/>
            <person name="Martin F.M."/>
        </authorList>
    </citation>
    <scope>NUCLEOTIDE SEQUENCE [LARGE SCALE GENOMIC DNA]</scope>
    <source>
        <strain evidence="1 2">DAOM 227022</strain>
    </source>
</reference>
<sequence length="75" mass="8965">MDLRIHFGYLDRNTTSVTIYFLNLKLATYNHHLNLVLEIKKWFSKLFSPEWEGKTVLQTLQFRMERENDSLSSSV</sequence>
<dbReference type="EMBL" id="QKYT01000868">
    <property type="protein sequence ID" value="RIA80986.1"/>
    <property type="molecule type" value="Genomic_DNA"/>
</dbReference>
<protein>
    <submittedName>
        <fullName evidence="1">Uncharacterized protein</fullName>
    </submittedName>
</protein>
<organism evidence="1 2">
    <name type="scientific">Glomus cerebriforme</name>
    <dbReference type="NCBI Taxonomy" id="658196"/>
    <lineage>
        <taxon>Eukaryota</taxon>
        <taxon>Fungi</taxon>
        <taxon>Fungi incertae sedis</taxon>
        <taxon>Mucoromycota</taxon>
        <taxon>Glomeromycotina</taxon>
        <taxon>Glomeromycetes</taxon>
        <taxon>Glomerales</taxon>
        <taxon>Glomeraceae</taxon>
        <taxon>Glomus</taxon>
    </lineage>
</organism>
<proteinExistence type="predicted"/>
<evidence type="ECO:0000313" key="1">
    <source>
        <dbReference type="EMBL" id="RIA80986.1"/>
    </source>
</evidence>